<keyword evidence="5 7" id="KW-0456">Lyase</keyword>
<keyword evidence="4 6" id="KW-0663">Pyridoxal phosphate</keyword>
<dbReference type="InterPro" id="IPR015424">
    <property type="entry name" value="PyrdxlP-dep_Trfase"/>
</dbReference>
<evidence type="ECO:0000256" key="1">
    <source>
        <dbReference type="ARBA" id="ARBA00001933"/>
    </source>
</evidence>
<organism evidence="8 9">
    <name type="scientific">Aspergillus tanneri</name>
    <dbReference type="NCBI Taxonomy" id="1220188"/>
    <lineage>
        <taxon>Eukaryota</taxon>
        <taxon>Fungi</taxon>
        <taxon>Dikarya</taxon>
        <taxon>Ascomycota</taxon>
        <taxon>Pezizomycotina</taxon>
        <taxon>Eurotiomycetes</taxon>
        <taxon>Eurotiomycetidae</taxon>
        <taxon>Eurotiales</taxon>
        <taxon>Aspergillaceae</taxon>
        <taxon>Aspergillus</taxon>
        <taxon>Aspergillus subgen. Circumdati</taxon>
    </lineage>
</organism>
<feature type="modified residue" description="N6-(pyridoxal phosphate)lysine" evidence="6">
    <location>
        <position position="299"/>
    </location>
</feature>
<dbReference type="GO" id="GO:0019752">
    <property type="term" value="P:carboxylic acid metabolic process"/>
    <property type="evidence" value="ECO:0007669"/>
    <property type="project" value="InterPro"/>
</dbReference>
<evidence type="ECO:0000256" key="5">
    <source>
        <dbReference type="ARBA" id="ARBA00023239"/>
    </source>
</evidence>
<dbReference type="EMBL" id="QUQM01000004">
    <property type="protein sequence ID" value="KAA8647857.1"/>
    <property type="molecule type" value="Genomic_DNA"/>
</dbReference>
<comment type="similarity">
    <text evidence="2 7">Belongs to the group II decarboxylase family.</text>
</comment>
<evidence type="ECO:0000256" key="2">
    <source>
        <dbReference type="ARBA" id="ARBA00009533"/>
    </source>
</evidence>
<dbReference type="VEuPathDB" id="FungiDB:EYZ11_009605"/>
<dbReference type="InterPro" id="IPR015422">
    <property type="entry name" value="PyrdxlP-dep_Trfase_small"/>
</dbReference>
<dbReference type="Gene3D" id="3.90.1150.10">
    <property type="entry name" value="Aspartate Aminotransferase, domain 1"/>
    <property type="match status" value="1"/>
</dbReference>
<dbReference type="PANTHER" id="PTHR11999">
    <property type="entry name" value="GROUP II PYRIDOXAL-5-PHOSPHATE DECARBOXYLASE"/>
    <property type="match status" value="1"/>
</dbReference>
<reference evidence="8 9" key="1">
    <citation type="submission" date="2019-08" db="EMBL/GenBank/DDBJ databases">
        <title>The genome sequence of a newly discovered highly antifungal drug resistant Aspergillus species, Aspergillus tanneri NIH 1004.</title>
        <authorList>
            <person name="Mounaud S."/>
            <person name="Singh I."/>
            <person name="Joardar V."/>
            <person name="Pakala S."/>
            <person name="Pakala S."/>
            <person name="Venepally P."/>
            <person name="Chung J.K."/>
            <person name="Losada L."/>
            <person name="Nierman W.C."/>
        </authorList>
    </citation>
    <scope>NUCLEOTIDE SEQUENCE [LARGE SCALE GENOMIC DNA]</scope>
    <source>
        <strain evidence="8 9">NIH1004</strain>
    </source>
</reference>
<dbReference type="InterPro" id="IPR002129">
    <property type="entry name" value="PyrdxlP-dep_de-COase"/>
</dbReference>
<evidence type="ECO:0000313" key="9">
    <source>
        <dbReference type="Proteomes" id="UP000324241"/>
    </source>
</evidence>
<dbReference type="GO" id="GO:0030170">
    <property type="term" value="F:pyridoxal phosphate binding"/>
    <property type="evidence" value="ECO:0007669"/>
    <property type="project" value="InterPro"/>
</dbReference>
<keyword evidence="3" id="KW-0210">Decarboxylase</keyword>
<evidence type="ECO:0000313" key="8">
    <source>
        <dbReference type="EMBL" id="KAA8647857.1"/>
    </source>
</evidence>
<dbReference type="Pfam" id="PF00282">
    <property type="entry name" value="Pyridoxal_deC"/>
    <property type="match status" value="1"/>
</dbReference>
<comment type="cofactor">
    <cofactor evidence="1 6 7">
        <name>pyridoxal 5'-phosphate</name>
        <dbReference type="ChEBI" id="CHEBI:597326"/>
    </cofactor>
</comment>
<accession>A0A5M9MZP2</accession>
<dbReference type="Proteomes" id="UP000324241">
    <property type="component" value="Unassembled WGS sequence"/>
</dbReference>
<dbReference type="Gene3D" id="3.40.640.10">
    <property type="entry name" value="Type I PLP-dependent aspartate aminotransferase-like (Major domain)"/>
    <property type="match status" value="1"/>
</dbReference>
<evidence type="ECO:0000256" key="6">
    <source>
        <dbReference type="PIRSR" id="PIRSR602129-50"/>
    </source>
</evidence>
<proteinExistence type="inferred from homology"/>
<dbReference type="GeneID" id="54329261"/>
<protein>
    <recommendedName>
        <fullName evidence="10">Aromatic-L-amino-acid decarboxylase</fullName>
    </recommendedName>
</protein>
<dbReference type="InterPro" id="IPR015421">
    <property type="entry name" value="PyrdxlP-dep_Trfase_major"/>
</dbReference>
<dbReference type="SUPFAM" id="SSF53383">
    <property type="entry name" value="PLP-dependent transferases"/>
    <property type="match status" value="1"/>
</dbReference>
<evidence type="ECO:0008006" key="10">
    <source>
        <dbReference type="Google" id="ProtNLM"/>
    </source>
</evidence>
<evidence type="ECO:0000256" key="7">
    <source>
        <dbReference type="RuleBase" id="RU000382"/>
    </source>
</evidence>
<dbReference type="PANTHER" id="PTHR11999:SF70">
    <property type="entry name" value="MIP05841P"/>
    <property type="match status" value="1"/>
</dbReference>
<dbReference type="InterPro" id="IPR010977">
    <property type="entry name" value="Aromatic_deC"/>
</dbReference>
<evidence type="ECO:0000256" key="4">
    <source>
        <dbReference type="ARBA" id="ARBA00022898"/>
    </source>
</evidence>
<name>A0A5M9MZP2_9EURO</name>
<gene>
    <name evidence="8" type="ORF">ATNIH1004_006559</name>
</gene>
<dbReference type="RefSeq" id="XP_033427218.1">
    <property type="nucleotide sequence ID" value="XM_033571186.1"/>
</dbReference>
<dbReference type="AlphaFoldDB" id="A0A5M9MZP2"/>
<dbReference type="GO" id="GO:0016831">
    <property type="term" value="F:carboxy-lyase activity"/>
    <property type="evidence" value="ECO:0007669"/>
    <property type="project" value="UniProtKB-KW"/>
</dbReference>
<dbReference type="OrthoDB" id="2161780at2759"/>
<evidence type="ECO:0000256" key="3">
    <source>
        <dbReference type="ARBA" id="ARBA00022793"/>
    </source>
</evidence>
<sequence length="477" mass="52349">MSLERIKNSTFRTVLQPTLEYALQFLEGLDTAPVYPTVTLSHLHQQLDKPLPNDETDGKQVLEEIITSTRGGMMGNAGGRFFAWAIGGTLPAALAADWLTSTWNQNAALSACSPAAAVTEEICGRWLKDILGLPSTASFALVSGCQMAHVTCLAAARNRILARYSWDHELYGLTGAPRIKVLSSSERHGSIDRAVRLLGMGSRSVVELPVDDNGCLVAQALNRALAEYSHGPVIVVLQAGDLNIGAYDPFSELIHLVHRRGAWVHIDGAFGLWAAASPAYRHLLEGVDLADSWATDGHKWLNVPYDCGYAFVRHPDAHKNSMSYRANYLTHQELVRDQIDWNPEWSRRGRSFATYAALRQLGKSGVALLIERCCRHAQSLVVQVAALPGAELVWKPTVNQGLVRFLDSKDNAALADHNLWTDSVISAVAQTGEAFFSGTTWRGKRCMRVSVLNWQTSTEDVARAVEAIKRVLEQGRS</sequence>
<comment type="caution">
    <text evidence="8">The sequence shown here is derived from an EMBL/GenBank/DDBJ whole genome shotgun (WGS) entry which is preliminary data.</text>
</comment>